<evidence type="ECO:0000313" key="3">
    <source>
        <dbReference type="EMBL" id="CAK0793312.1"/>
    </source>
</evidence>
<dbReference type="EMBL" id="CAUYUJ010000936">
    <property type="protein sequence ID" value="CAK0793312.1"/>
    <property type="molecule type" value="Genomic_DNA"/>
</dbReference>
<keyword evidence="2" id="KW-0732">Signal</keyword>
<name>A0ABN9PNF9_9DINO</name>
<feature type="chain" id="PRO_5046301725" description="Secreted protein" evidence="2">
    <location>
        <begin position="29"/>
        <end position="131"/>
    </location>
</feature>
<feature type="signal peptide" evidence="2">
    <location>
        <begin position="1"/>
        <end position="28"/>
    </location>
</feature>
<evidence type="ECO:0000256" key="1">
    <source>
        <dbReference type="SAM" id="MobiDB-lite"/>
    </source>
</evidence>
<proteinExistence type="predicted"/>
<reference evidence="3" key="1">
    <citation type="submission" date="2023-10" db="EMBL/GenBank/DDBJ databases">
        <authorList>
            <person name="Chen Y."/>
            <person name="Shah S."/>
            <person name="Dougan E. K."/>
            <person name="Thang M."/>
            <person name="Chan C."/>
        </authorList>
    </citation>
    <scope>NUCLEOTIDE SEQUENCE [LARGE SCALE GENOMIC DNA]</scope>
</reference>
<evidence type="ECO:0008006" key="5">
    <source>
        <dbReference type="Google" id="ProtNLM"/>
    </source>
</evidence>
<feature type="region of interest" description="Disordered" evidence="1">
    <location>
        <begin position="45"/>
        <end position="64"/>
    </location>
</feature>
<protein>
    <recommendedName>
        <fullName evidence="5">Secreted protein</fullName>
    </recommendedName>
</protein>
<evidence type="ECO:0000256" key="2">
    <source>
        <dbReference type="SAM" id="SignalP"/>
    </source>
</evidence>
<organism evidence="3 4">
    <name type="scientific">Prorocentrum cordatum</name>
    <dbReference type="NCBI Taxonomy" id="2364126"/>
    <lineage>
        <taxon>Eukaryota</taxon>
        <taxon>Sar</taxon>
        <taxon>Alveolata</taxon>
        <taxon>Dinophyceae</taxon>
        <taxon>Prorocentrales</taxon>
        <taxon>Prorocentraceae</taxon>
        <taxon>Prorocentrum</taxon>
    </lineage>
</organism>
<evidence type="ECO:0000313" key="4">
    <source>
        <dbReference type="Proteomes" id="UP001189429"/>
    </source>
</evidence>
<comment type="caution">
    <text evidence="3">The sequence shown here is derived from an EMBL/GenBank/DDBJ whole genome shotgun (WGS) entry which is preliminary data.</text>
</comment>
<sequence>MAAILMTLRTVMKMVGLVCFFFFRRPLGAPALLVRLGGGAGLGARGRPPAERLHQGAEQPRIPAQLPAERRIPSALPAAPQFHESSQDRDAPVFKRSRLLLPPVVFMCSCAVRISAAIREASAVEYTSKLM</sequence>
<keyword evidence="4" id="KW-1185">Reference proteome</keyword>
<dbReference type="Proteomes" id="UP001189429">
    <property type="component" value="Unassembled WGS sequence"/>
</dbReference>
<accession>A0ABN9PNF9</accession>
<gene>
    <name evidence="3" type="ORF">PCOR1329_LOCUS3651</name>
</gene>